<dbReference type="PROSITE" id="PS50198">
    <property type="entry name" value="PPIC_PPIASE_2"/>
    <property type="match status" value="1"/>
</dbReference>
<dbReference type="PANTHER" id="PTHR47245">
    <property type="entry name" value="PEPTIDYLPROLYL ISOMERASE"/>
    <property type="match status" value="1"/>
</dbReference>
<keyword evidence="1 5" id="KW-0413">Isomerase</keyword>
<dbReference type="Pfam" id="PF13145">
    <property type="entry name" value="Rotamase_2"/>
    <property type="match status" value="1"/>
</dbReference>
<keyword evidence="3" id="KW-0732">Signal</keyword>
<reference evidence="5 6" key="1">
    <citation type="submission" date="2015-09" db="EMBL/GenBank/DDBJ databases">
        <title>Sorangium comparison.</title>
        <authorList>
            <person name="Zaburannyi N."/>
            <person name="Bunk B."/>
            <person name="Overmann J."/>
            <person name="Mueller R."/>
        </authorList>
    </citation>
    <scope>NUCLEOTIDE SEQUENCE [LARGE SCALE GENOMIC DNA]</scope>
    <source>
        <strain evidence="5 6">So ceGT47</strain>
    </source>
</reference>
<dbReference type="InterPro" id="IPR000297">
    <property type="entry name" value="PPIase_PpiC"/>
</dbReference>
<sequence length="344" mass="37350">MRARTVKLSLAAAAMAVAGAASTGLPLRAEAQPAPAAAADAVVARVGDEVITARDVERRLAQIPPFQLQSLGRTPEEIRRRFVSQVLVRERLLAQGAASQRLSERADVQDRVRGVLRSALLQRIQAEVAESSPVTDEEVRAYYEAHRDKFSSPAMVALWRIVVATREEAEAVLAELKEDPSPQRFKDLARERSLDKATGMRGGDLGFVALDGATAEPGLTVSPALLEAAARVKDAELVPEPVPDGDRFAVLWRRQSRKAVSRPLEQEAPAIRQILAHGKVEARVKQLLERLRAKDVSGHAPELVDLIDVTSTGDLQPLRRPGTLASSRRPGAPAPSPVPRHDLR</sequence>
<dbReference type="Gene3D" id="1.10.4030.10">
    <property type="entry name" value="Porin chaperone SurA, peptide-binding domain"/>
    <property type="match status" value="1"/>
</dbReference>
<dbReference type="InterPro" id="IPR050245">
    <property type="entry name" value="PrsA_foldase"/>
</dbReference>
<dbReference type="AlphaFoldDB" id="A0A4P2PX80"/>
<gene>
    <name evidence="5" type="ORF">SOCEGT47_015610</name>
</gene>
<dbReference type="InterPro" id="IPR027304">
    <property type="entry name" value="Trigger_fact/SurA_dom_sf"/>
</dbReference>
<name>A0A4P2PX80_SORCE</name>
<dbReference type="EMBL" id="CP012670">
    <property type="protein sequence ID" value="AUX21083.1"/>
    <property type="molecule type" value="Genomic_DNA"/>
</dbReference>
<evidence type="ECO:0000256" key="1">
    <source>
        <dbReference type="PROSITE-ProRule" id="PRU00278"/>
    </source>
</evidence>
<dbReference type="SUPFAM" id="SSF109998">
    <property type="entry name" value="Triger factor/SurA peptide-binding domain-like"/>
    <property type="match status" value="1"/>
</dbReference>
<dbReference type="PANTHER" id="PTHR47245:SF2">
    <property type="entry name" value="PEPTIDYL-PROLYL CIS-TRANS ISOMERASE HP_0175-RELATED"/>
    <property type="match status" value="1"/>
</dbReference>
<evidence type="ECO:0000259" key="4">
    <source>
        <dbReference type="PROSITE" id="PS50198"/>
    </source>
</evidence>
<protein>
    <submittedName>
        <fullName evidence="5">Peptidyl-prolyl cis-trans isomerase</fullName>
        <ecNumber evidence="5">5.2.1.8</ecNumber>
    </submittedName>
</protein>
<keyword evidence="1" id="KW-0697">Rotamase</keyword>
<organism evidence="5 6">
    <name type="scientific">Sorangium cellulosum</name>
    <name type="common">Polyangium cellulosum</name>
    <dbReference type="NCBI Taxonomy" id="56"/>
    <lineage>
        <taxon>Bacteria</taxon>
        <taxon>Pseudomonadati</taxon>
        <taxon>Myxococcota</taxon>
        <taxon>Polyangia</taxon>
        <taxon>Polyangiales</taxon>
        <taxon>Polyangiaceae</taxon>
        <taxon>Sorangium</taxon>
    </lineage>
</organism>
<evidence type="ECO:0000313" key="6">
    <source>
        <dbReference type="Proteomes" id="UP000295781"/>
    </source>
</evidence>
<accession>A0A4P2PX80</accession>
<dbReference type="Gene3D" id="3.10.50.40">
    <property type="match status" value="1"/>
</dbReference>
<feature type="chain" id="PRO_5020593670" evidence="3">
    <location>
        <begin position="24"/>
        <end position="344"/>
    </location>
</feature>
<dbReference type="OrthoDB" id="5499057at2"/>
<evidence type="ECO:0000256" key="3">
    <source>
        <dbReference type="SAM" id="SignalP"/>
    </source>
</evidence>
<dbReference type="Proteomes" id="UP000295781">
    <property type="component" value="Chromosome"/>
</dbReference>
<feature type="domain" description="PpiC" evidence="4">
    <location>
        <begin position="153"/>
        <end position="255"/>
    </location>
</feature>
<dbReference type="SUPFAM" id="SSF54534">
    <property type="entry name" value="FKBP-like"/>
    <property type="match status" value="1"/>
</dbReference>
<dbReference type="EC" id="5.2.1.8" evidence="5"/>
<proteinExistence type="predicted"/>
<evidence type="ECO:0000256" key="2">
    <source>
        <dbReference type="SAM" id="MobiDB-lite"/>
    </source>
</evidence>
<dbReference type="RefSeq" id="WP_129346451.1">
    <property type="nucleotide sequence ID" value="NZ_CP012670.1"/>
</dbReference>
<feature type="region of interest" description="Disordered" evidence="2">
    <location>
        <begin position="314"/>
        <end position="344"/>
    </location>
</feature>
<feature type="signal peptide" evidence="3">
    <location>
        <begin position="1"/>
        <end position="23"/>
    </location>
</feature>
<evidence type="ECO:0000313" key="5">
    <source>
        <dbReference type="EMBL" id="AUX21083.1"/>
    </source>
</evidence>
<dbReference type="GO" id="GO:0003755">
    <property type="term" value="F:peptidyl-prolyl cis-trans isomerase activity"/>
    <property type="evidence" value="ECO:0007669"/>
    <property type="project" value="UniProtKB-KW"/>
</dbReference>
<dbReference type="InterPro" id="IPR046357">
    <property type="entry name" value="PPIase_dom_sf"/>
</dbReference>